<organism evidence="1 2">
    <name type="scientific">Biomphalaria pfeifferi</name>
    <name type="common">Bloodfluke planorb</name>
    <name type="synonym">Freshwater snail</name>
    <dbReference type="NCBI Taxonomy" id="112525"/>
    <lineage>
        <taxon>Eukaryota</taxon>
        <taxon>Metazoa</taxon>
        <taxon>Spiralia</taxon>
        <taxon>Lophotrochozoa</taxon>
        <taxon>Mollusca</taxon>
        <taxon>Gastropoda</taxon>
        <taxon>Heterobranchia</taxon>
        <taxon>Euthyneura</taxon>
        <taxon>Panpulmonata</taxon>
        <taxon>Hygrophila</taxon>
        <taxon>Lymnaeoidea</taxon>
        <taxon>Planorbidae</taxon>
        <taxon>Biomphalaria</taxon>
    </lineage>
</organism>
<reference evidence="1" key="2">
    <citation type="submission" date="2023-04" db="EMBL/GenBank/DDBJ databases">
        <authorList>
            <person name="Bu L."/>
            <person name="Lu L."/>
            <person name="Laidemitt M.R."/>
            <person name="Zhang S.M."/>
            <person name="Mutuku M."/>
            <person name="Mkoji G."/>
            <person name="Steinauer M."/>
            <person name="Loker E.S."/>
        </authorList>
    </citation>
    <scope>NUCLEOTIDE SEQUENCE</scope>
    <source>
        <strain evidence="1">KasaAsao</strain>
        <tissue evidence="1">Whole Snail</tissue>
    </source>
</reference>
<reference evidence="1" key="1">
    <citation type="journal article" date="2023" name="PLoS Negl. Trop. Dis.">
        <title>A genome sequence for Biomphalaria pfeifferi, the major vector snail for the human-infecting parasite Schistosoma mansoni.</title>
        <authorList>
            <person name="Bu L."/>
            <person name="Lu L."/>
            <person name="Laidemitt M.R."/>
            <person name="Zhang S.M."/>
            <person name="Mutuku M."/>
            <person name="Mkoji G."/>
            <person name="Steinauer M."/>
            <person name="Loker E.S."/>
        </authorList>
    </citation>
    <scope>NUCLEOTIDE SEQUENCE</scope>
    <source>
        <strain evidence="1">KasaAsao</strain>
    </source>
</reference>
<name>A0AAD8C433_BIOPF</name>
<dbReference type="Proteomes" id="UP001233172">
    <property type="component" value="Unassembled WGS sequence"/>
</dbReference>
<sequence length="56" mass="6091">ILEKKKKQDYSHVQMCPVGDDQGSSRPGLTRMSALNLVVSLGHWLPSDVGVAITRA</sequence>
<gene>
    <name evidence="1" type="ORF">Bpfe_004705</name>
</gene>
<evidence type="ECO:0000313" key="1">
    <source>
        <dbReference type="EMBL" id="KAK0065908.1"/>
    </source>
</evidence>
<protein>
    <submittedName>
        <fullName evidence="1">Uncharacterized protein</fullName>
    </submittedName>
</protein>
<keyword evidence="2" id="KW-1185">Reference proteome</keyword>
<accession>A0AAD8C433</accession>
<comment type="caution">
    <text evidence="1">The sequence shown here is derived from an EMBL/GenBank/DDBJ whole genome shotgun (WGS) entry which is preliminary data.</text>
</comment>
<dbReference type="AlphaFoldDB" id="A0AAD8C433"/>
<feature type="non-terminal residue" evidence="1">
    <location>
        <position position="1"/>
    </location>
</feature>
<proteinExistence type="predicted"/>
<evidence type="ECO:0000313" key="2">
    <source>
        <dbReference type="Proteomes" id="UP001233172"/>
    </source>
</evidence>
<dbReference type="EMBL" id="JASAOG010000012">
    <property type="protein sequence ID" value="KAK0065908.1"/>
    <property type="molecule type" value="Genomic_DNA"/>
</dbReference>